<dbReference type="RefSeq" id="WP_091946457.1">
    <property type="nucleotide sequence ID" value="NZ_FOEE01000012.1"/>
</dbReference>
<dbReference type="AlphaFoldDB" id="A0A1H8VHB1"/>
<dbReference type="OrthoDB" id="4543339at2"/>
<dbReference type="SUPFAM" id="SSF53213">
    <property type="entry name" value="LigB-like"/>
    <property type="match status" value="1"/>
</dbReference>
<gene>
    <name evidence="1" type="ORF">SAMN05660991_03536</name>
</gene>
<protein>
    <recommendedName>
        <fullName evidence="3">Catalytic LigB subunit of aromatic ring-opening dioxygenase</fullName>
    </recommendedName>
</protein>
<dbReference type="STRING" id="673521.SAMN05660991_03536"/>
<evidence type="ECO:0000313" key="1">
    <source>
        <dbReference type="EMBL" id="SEP14795.1"/>
    </source>
</evidence>
<organism evidence="1 2">
    <name type="scientific">Trujillonella endophytica</name>
    <dbReference type="NCBI Taxonomy" id="673521"/>
    <lineage>
        <taxon>Bacteria</taxon>
        <taxon>Bacillati</taxon>
        <taxon>Actinomycetota</taxon>
        <taxon>Actinomycetes</taxon>
        <taxon>Geodermatophilales</taxon>
        <taxon>Geodermatophilaceae</taxon>
        <taxon>Trujillonella</taxon>
    </lineage>
</organism>
<dbReference type="EMBL" id="FOEE01000012">
    <property type="protein sequence ID" value="SEP14795.1"/>
    <property type="molecule type" value="Genomic_DNA"/>
</dbReference>
<evidence type="ECO:0000313" key="2">
    <source>
        <dbReference type="Proteomes" id="UP000198960"/>
    </source>
</evidence>
<keyword evidence="2" id="KW-1185">Reference proteome</keyword>
<dbReference type="Proteomes" id="UP000198960">
    <property type="component" value="Unassembled WGS sequence"/>
</dbReference>
<sequence length="239" mass="23423">MTTEQAGSSAPGPARPLAIAFCPGPPLLLPAVEGRAAPETTALRRACAEAVEAVLAAGPESVVVVGPGAEGRYGEGDAGDLRGVGVDLEVPFAGGARAGGRRTPTALTIGAWLLDRAGHTGPRLGVGPAELAEAVAGLPGTVGVLAVGDGSARRSVKAPGYLDDAAAPFDAAVAAALAAGDAAALAALDPAEGERLLAAGVPVWRAVGGVVAGRAVQAQLRYDDAPFGVGYLVASWTAR</sequence>
<dbReference type="Gene3D" id="3.40.830.10">
    <property type="entry name" value="LigB-like"/>
    <property type="match status" value="1"/>
</dbReference>
<evidence type="ECO:0008006" key="3">
    <source>
        <dbReference type="Google" id="ProtNLM"/>
    </source>
</evidence>
<reference evidence="2" key="1">
    <citation type="submission" date="2016-10" db="EMBL/GenBank/DDBJ databases">
        <authorList>
            <person name="Varghese N."/>
            <person name="Submissions S."/>
        </authorList>
    </citation>
    <scope>NUCLEOTIDE SEQUENCE [LARGE SCALE GENOMIC DNA]</scope>
    <source>
        <strain evidence="2">DSM 45413</strain>
    </source>
</reference>
<name>A0A1H8VHB1_9ACTN</name>
<accession>A0A1H8VHB1</accession>
<proteinExistence type="predicted"/>